<keyword evidence="2" id="KW-1185">Reference proteome</keyword>
<protein>
    <submittedName>
        <fullName evidence="1">Uncharacterized protein</fullName>
    </submittedName>
</protein>
<proteinExistence type="predicted"/>
<reference evidence="1 2" key="1">
    <citation type="submission" date="2019-06" db="EMBL/GenBank/DDBJ databases">
        <title>Sequencing the genomes of 1000 actinobacteria strains.</title>
        <authorList>
            <person name="Klenk H.-P."/>
        </authorList>
    </citation>
    <scope>NUCLEOTIDE SEQUENCE [LARGE SCALE GENOMIC DNA]</scope>
    <source>
        <strain evidence="1 2">DSM 45928</strain>
    </source>
</reference>
<evidence type="ECO:0000313" key="2">
    <source>
        <dbReference type="Proteomes" id="UP000317043"/>
    </source>
</evidence>
<accession>A0A543B2R5</accession>
<dbReference type="OrthoDB" id="9828089at2"/>
<dbReference type="RefSeq" id="WP_142044048.1">
    <property type="nucleotide sequence ID" value="NZ_JBHTGS010000002.1"/>
</dbReference>
<organism evidence="1 2">
    <name type="scientific">Stackebrandtia endophytica</name>
    <dbReference type="NCBI Taxonomy" id="1496996"/>
    <lineage>
        <taxon>Bacteria</taxon>
        <taxon>Bacillati</taxon>
        <taxon>Actinomycetota</taxon>
        <taxon>Actinomycetes</taxon>
        <taxon>Glycomycetales</taxon>
        <taxon>Glycomycetaceae</taxon>
        <taxon>Stackebrandtia</taxon>
    </lineage>
</organism>
<sequence length="307" mass="33677">MSEQVEDFKSFIDAYKDALDKLNTIAVDQITEEAASIAAGIAPLYRMTDIYDGAGRIDMYNNIDLAFGFDYYIDQCCFPDVDCTDIDEAINVISRGRDSFDIEANVGMIYAGLNTWNTEKYAELNEGGALGVTEGPAETFRKHYVESINPTALNQHDMMDSSVEVLKGYRTLVTENRQAILDVLDEVTTLITEYDPWDTAWLAAMHGTITAVGLIIGTTTAGIGTLAADLIATKIAEELGLIAEACVVEVLQELVKSIDVLTENRTKVVADLATLVNGLTEEADTQSHRFVCRRPSQLRETAPPINV</sequence>
<evidence type="ECO:0000313" key="1">
    <source>
        <dbReference type="EMBL" id="TQL79040.1"/>
    </source>
</evidence>
<dbReference type="InParanoid" id="A0A543B2R5"/>
<dbReference type="EMBL" id="VFOW01000001">
    <property type="protein sequence ID" value="TQL79040.1"/>
    <property type="molecule type" value="Genomic_DNA"/>
</dbReference>
<comment type="caution">
    <text evidence="1">The sequence shown here is derived from an EMBL/GenBank/DDBJ whole genome shotgun (WGS) entry which is preliminary data.</text>
</comment>
<name>A0A543B2R5_9ACTN</name>
<dbReference type="Proteomes" id="UP000317043">
    <property type="component" value="Unassembled WGS sequence"/>
</dbReference>
<gene>
    <name evidence="1" type="ORF">FB566_4641</name>
</gene>
<dbReference type="AlphaFoldDB" id="A0A543B2R5"/>